<dbReference type="Pfam" id="PF00580">
    <property type="entry name" value="UvrD-helicase"/>
    <property type="match status" value="1"/>
</dbReference>
<dbReference type="EC" id="3.6.4.12" evidence="7"/>
<dbReference type="GO" id="GO:0005524">
    <property type="term" value="F:ATP binding"/>
    <property type="evidence" value="ECO:0007669"/>
    <property type="project" value="UniProtKB-UniRule"/>
</dbReference>
<evidence type="ECO:0000256" key="5">
    <source>
        <dbReference type="PROSITE-ProRule" id="PRU00560"/>
    </source>
</evidence>
<dbReference type="PANTHER" id="PTHR11070:SF17">
    <property type="entry name" value="DNA HELICASE IV"/>
    <property type="match status" value="1"/>
</dbReference>
<evidence type="ECO:0000259" key="6">
    <source>
        <dbReference type="PROSITE" id="PS51198"/>
    </source>
</evidence>
<dbReference type="InterPro" id="IPR014016">
    <property type="entry name" value="UvrD-like_ATP-bd"/>
</dbReference>
<dbReference type="PROSITE" id="PS51198">
    <property type="entry name" value="UVRD_HELICASE_ATP_BIND"/>
    <property type="match status" value="1"/>
</dbReference>
<name>A0A6N2Y7I6_9CLOT</name>
<keyword evidence="1 5" id="KW-0547">Nucleotide-binding</keyword>
<dbReference type="AlphaFoldDB" id="A0A6N2Y7I6"/>
<sequence>MINYDDDKIYLITVVKKLNNYFKELNEKVKKYQGEFKESMRYLWDNKSDMDGKEIFSNEKSISQIVSYGEVFEKKKNKIERIIDSPFFARIDFYDNEFEEEEKFYIGSGAFLDDDNNMLVYDWRAPIASMYYDFEIGEAYYEAPVGKIYGELILKRQFKIKDSNIEYAFDSSLSVGDDILQKELGTSSDKRMKNIIATIQKEQNKIIREVSEVIIIQGVAGSGKTSIALHRVAFLLYKYKEFLDAKDIVIISPNKVFADSISNVLPELGEEEIVERSFGDIAKRYIGSEVEFEDYLKVLNELVDKRDDEKIERIRFKSSVEFVHLLDEFSEYVNNNYFEAEEYKINNRIISKEFIEGRYEVYKKYSIFDRINKIANDIFEKIQVENIFQEKIPTKNSIIKVVTKMFKIDNVLNLYRDFYKYINREDMFKFEADNKLENSDVYPYIYLKIFVEGIKGEDDVKHVVIDEMQDYTPIQYAIINKLYRCNKTILGDFYQCVNPYNLNTLDNMSVLLEGSKIIELNKSYRSSYEIINFAKRIQPCKIEALERHGDEPEIIKCDDINDEIRKIKIEIDKFKESSYSNLGIICKTEKLVGEIYKYLHEDYEVNVLDINSSKFINGITITTTSMSKGLEFDEVIIPNVNRESYESEYDRSLLYIACTRAMHKLILTYSGNLTRFLEWELNGK</sequence>
<dbReference type="Gene3D" id="3.40.50.300">
    <property type="entry name" value="P-loop containing nucleotide triphosphate hydrolases"/>
    <property type="match status" value="2"/>
</dbReference>
<dbReference type="GO" id="GO:0005829">
    <property type="term" value="C:cytosol"/>
    <property type="evidence" value="ECO:0007669"/>
    <property type="project" value="TreeGrafter"/>
</dbReference>
<dbReference type="EMBL" id="CACRTV010000004">
    <property type="protein sequence ID" value="VYT61568.1"/>
    <property type="molecule type" value="Genomic_DNA"/>
</dbReference>
<dbReference type="GO" id="GO:0003677">
    <property type="term" value="F:DNA binding"/>
    <property type="evidence" value="ECO:0007669"/>
    <property type="project" value="InterPro"/>
</dbReference>
<evidence type="ECO:0000256" key="4">
    <source>
        <dbReference type="ARBA" id="ARBA00022840"/>
    </source>
</evidence>
<gene>
    <name evidence="7" type="primary">helD_1</name>
    <name evidence="7" type="ORF">CPLFYP93_00138</name>
</gene>
<dbReference type="InterPro" id="IPR027417">
    <property type="entry name" value="P-loop_NTPase"/>
</dbReference>
<evidence type="ECO:0000256" key="1">
    <source>
        <dbReference type="ARBA" id="ARBA00022741"/>
    </source>
</evidence>
<feature type="binding site" evidence="5">
    <location>
        <begin position="218"/>
        <end position="225"/>
    </location>
    <ligand>
        <name>ATP</name>
        <dbReference type="ChEBI" id="CHEBI:30616"/>
    </ligand>
</feature>
<keyword evidence="3 5" id="KW-0347">Helicase</keyword>
<protein>
    <submittedName>
        <fullName evidence="7">Helicase IV</fullName>
        <ecNumber evidence="7">3.6.4.12</ecNumber>
    </submittedName>
</protein>
<accession>A0A6N2Y7I6</accession>
<dbReference type="GO" id="GO:0016787">
    <property type="term" value="F:hydrolase activity"/>
    <property type="evidence" value="ECO:0007669"/>
    <property type="project" value="UniProtKB-UniRule"/>
</dbReference>
<dbReference type="RefSeq" id="WP_156558623.1">
    <property type="nucleotide sequence ID" value="NZ_CACRTV010000004.1"/>
</dbReference>
<reference evidence="7" key="1">
    <citation type="submission" date="2019-11" db="EMBL/GenBank/DDBJ databases">
        <authorList>
            <person name="Feng L."/>
        </authorList>
    </citation>
    <scope>NUCLEOTIDE SEQUENCE</scope>
    <source>
        <strain evidence="7">CParaputrificumLFYP93</strain>
    </source>
</reference>
<feature type="domain" description="UvrD-like helicase ATP-binding" evidence="6">
    <location>
        <begin position="197"/>
        <end position="527"/>
    </location>
</feature>
<keyword evidence="4 5" id="KW-0067">ATP-binding</keyword>
<dbReference type="GO" id="GO:0000725">
    <property type="term" value="P:recombinational repair"/>
    <property type="evidence" value="ECO:0007669"/>
    <property type="project" value="TreeGrafter"/>
</dbReference>
<proteinExistence type="predicted"/>
<organism evidence="7">
    <name type="scientific">Clostridium paraputrificum</name>
    <dbReference type="NCBI Taxonomy" id="29363"/>
    <lineage>
        <taxon>Bacteria</taxon>
        <taxon>Bacillati</taxon>
        <taxon>Bacillota</taxon>
        <taxon>Clostridia</taxon>
        <taxon>Eubacteriales</taxon>
        <taxon>Clostridiaceae</taxon>
        <taxon>Clostridium</taxon>
    </lineage>
</organism>
<evidence type="ECO:0000313" key="7">
    <source>
        <dbReference type="EMBL" id="VYT61568.1"/>
    </source>
</evidence>
<dbReference type="SUPFAM" id="SSF52540">
    <property type="entry name" value="P-loop containing nucleoside triphosphate hydrolases"/>
    <property type="match status" value="1"/>
</dbReference>
<dbReference type="InterPro" id="IPR000212">
    <property type="entry name" value="DNA_helicase_UvrD/REP"/>
</dbReference>
<evidence type="ECO:0000256" key="2">
    <source>
        <dbReference type="ARBA" id="ARBA00022801"/>
    </source>
</evidence>
<dbReference type="Pfam" id="PF13538">
    <property type="entry name" value="UvrD_C_2"/>
    <property type="match status" value="1"/>
</dbReference>
<dbReference type="InterPro" id="IPR027785">
    <property type="entry name" value="UvrD-like_helicase_C"/>
</dbReference>
<dbReference type="PANTHER" id="PTHR11070">
    <property type="entry name" value="UVRD / RECB / PCRA DNA HELICASE FAMILY MEMBER"/>
    <property type="match status" value="1"/>
</dbReference>
<dbReference type="GO" id="GO:0043138">
    <property type="term" value="F:3'-5' DNA helicase activity"/>
    <property type="evidence" value="ECO:0007669"/>
    <property type="project" value="TreeGrafter"/>
</dbReference>
<evidence type="ECO:0000256" key="3">
    <source>
        <dbReference type="ARBA" id="ARBA00022806"/>
    </source>
</evidence>
<keyword evidence="2 5" id="KW-0378">Hydrolase</keyword>